<dbReference type="AlphaFoldDB" id="A0A4V3D049"/>
<accession>A0A4V3D049</accession>
<protein>
    <submittedName>
        <fullName evidence="1">Immunity protein Imm1 of predicted polymorphic toxin system</fullName>
    </submittedName>
</protein>
<dbReference type="EMBL" id="SNXZ01000001">
    <property type="protein sequence ID" value="TDQ04405.1"/>
    <property type="molecule type" value="Genomic_DNA"/>
</dbReference>
<reference evidence="1 2" key="1">
    <citation type="submission" date="2019-03" db="EMBL/GenBank/DDBJ databases">
        <title>Genomic Encyclopedia of Type Strains, Phase IV (KMG-IV): sequencing the most valuable type-strain genomes for metagenomic binning, comparative biology and taxonomic classification.</title>
        <authorList>
            <person name="Goeker M."/>
        </authorList>
    </citation>
    <scope>NUCLEOTIDE SEQUENCE [LARGE SCALE GENOMIC DNA]</scope>
    <source>
        <strain evidence="1 2">DSM 45361</strain>
    </source>
</reference>
<sequence>MKIEARVGGDGVTAPRLVSTSAADSAAMIDRFLADHPEGVMFVEVKRDDPRSWDEWKDDLEDIEYMHVGMAGDWAAAQYVRGGFRAKLDIASVRATHNRTPKTEPVPYDEVLKWYFPPETVISREQVRRLMIHYATTGEWLDEIPSRNHDYLVR</sequence>
<dbReference type="Proteomes" id="UP000295444">
    <property type="component" value="Unassembled WGS sequence"/>
</dbReference>
<comment type="caution">
    <text evidence="1">The sequence shown here is derived from an EMBL/GenBank/DDBJ whole genome shotgun (WGS) entry which is preliminary data.</text>
</comment>
<dbReference type="Pfam" id="PF14430">
    <property type="entry name" value="Imm1"/>
    <property type="match status" value="1"/>
</dbReference>
<dbReference type="RefSeq" id="WP_133847313.1">
    <property type="nucleotide sequence ID" value="NZ_SNXZ01000001.1"/>
</dbReference>
<evidence type="ECO:0000313" key="1">
    <source>
        <dbReference type="EMBL" id="TDQ04405.1"/>
    </source>
</evidence>
<organism evidence="1 2">
    <name type="scientific">Labedaea rhizosphaerae</name>
    <dbReference type="NCBI Taxonomy" id="598644"/>
    <lineage>
        <taxon>Bacteria</taxon>
        <taxon>Bacillati</taxon>
        <taxon>Actinomycetota</taxon>
        <taxon>Actinomycetes</taxon>
        <taxon>Pseudonocardiales</taxon>
        <taxon>Pseudonocardiaceae</taxon>
        <taxon>Labedaea</taxon>
    </lineage>
</organism>
<keyword evidence="2" id="KW-1185">Reference proteome</keyword>
<gene>
    <name evidence="1" type="ORF">EV186_101357</name>
</gene>
<evidence type="ECO:0000313" key="2">
    <source>
        <dbReference type="Proteomes" id="UP000295444"/>
    </source>
</evidence>
<proteinExistence type="predicted"/>
<name>A0A4V3D049_LABRH</name>
<dbReference type="InterPro" id="IPR025680">
    <property type="entry name" value="DddI"/>
</dbReference>